<keyword evidence="9" id="KW-1185">Reference proteome</keyword>
<evidence type="ECO:0000259" key="7">
    <source>
        <dbReference type="PROSITE" id="PS51198"/>
    </source>
</evidence>
<dbReference type="Pfam" id="PF00580">
    <property type="entry name" value="UvrD-helicase"/>
    <property type="match status" value="1"/>
</dbReference>
<dbReference type="InterPro" id="IPR000212">
    <property type="entry name" value="DNA_helicase_UvrD/REP"/>
</dbReference>
<organism evidence="8 9">
    <name type="scientific">Rufibacter quisquiliarum</name>
    <dbReference type="NCBI Taxonomy" id="1549639"/>
    <lineage>
        <taxon>Bacteria</taxon>
        <taxon>Pseudomonadati</taxon>
        <taxon>Bacteroidota</taxon>
        <taxon>Cytophagia</taxon>
        <taxon>Cytophagales</taxon>
        <taxon>Hymenobacteraceae</taxon>
        <taxon>Rufibacter</taxon>
    </lineage>
</organism>
<evidence type="ECO:0000256" key="3">
    <source>
        <dbReference type="ARBA" id="ARBA00022806"/>
    </source>
</evidence>
<keyword evidence="1 5" id="KW-0547">Nucleotide-binding</keyword>
<dbReference type="GO" id="GO:0000725">
    <property type="term" value="P:recombinational repair"/>
    <property type="evidence" value="ECO:0007669"/>
    <property type="project" value="TreeGrafter"/>
</dbReference>
<evidence type="ECO:0000256" key="1">
    <source>
        <dbReference type="ARBA" id="ARBA00022741"/>
    </source>
</evidence>
<dbReference type="Proteomes" id="UP000563094">
    <property type="component" value="Unassembled WGS sequence"/>
</dbReference>
<dbReference type="GO" id="GO:0043138">
    <property type="term" value="F:3'-5' DNA helicase activity"/>
    <property type="evidence" value="ECO:0007669"/>
    <property type="project" value="TreeGrafter"/>
</dbReference>
<evidence type="ECO:0000313" key="9">
    <source>
        <dbReference type="Proteomes" id="UP000563094"/>
    </source>
</evidence>
<keyword evidence="6" id="KW-1133">Transmembrane helix</keyword>
<feature type="transmembrane region" description="Helical" evidence="6">
    <location>
        <begin position="6"/>
        <end position="24"/>
    </location>
</feature>
<dbReference type="AlphaFoldDB" id="A0A839GTF6"/>
<dbReference type="InterPro" id="IPR013986">
    <property type="entry name" value="DExx_box_DNA_helicase_dom_sf"/>
</dbReference>
<dbReference type="PROSITE" id="PS51198">
    <property type="entry name" value="UVRD_HELICASE_ATP_BIND"/>
    <property type="match status" value="1"/>
</dbReference>
<evidence type="ECO:0000256" key="6">
    <source>
        <dbReference type="SAM" id="Phobius"/>
    </source>
</evidence>
<keyword evidence="4 5" id="KW-0067">ATP-binding</keyword>
<sequence length="779" mass="90776">MLATLGFYALLILLVILGLGFSRWRRYEKSRKVLYDYLLSRKGEAVEALSMFLYRDRLGYFTNHDLTEWRTRYQGLYSTLKKNPIAAAKLPQTDLMPLNQFISYYETSEAQRDLCNQVFLQRELENYKGFFDTVTGHPLDLQQRTAIVQDEDANLVIAGAGSGKTTTIVGKVKYLVDRYKTDPSRILLISFTKKSAATLASRVGVEGVLAKTFHSFGIEVIREAEGRQPTIFDDNQLKPFLSKTFRELTRDEEYLKSVTDYFTHFLKPAREASEFEDQGKHIQYLKDQNFRTYKAVEHTFQGRTTYRQEVVKSIEECQIANFLLFHSLDYQYEQPYEHDTATYERRQYRPDFTVTQGERRVYIEHQALSKENTVPPFFRKAGQTQEQANAAYLAKAQWARDTHREYNTALIETFTHEMADNTLFPNLKRNLEEAGIVLTPKTPSERWEIIQQAASEEVEAFLTLFQTFLSLMKSNNHSFLDLLEKNDRIKDKVTRKRNKRFLQIIRPILEAYERHLSERQEIDFSDMVNRAAALVREGRYKREFDYIIIDEFQDISVGRYKLIKALREANPACRLFCVGDDWQSIYRFTGSDISLFKDFERYFGFSIRSRIETTYRFFEPLIKLSGDFILKNPNQTKKDLKAAFPDRRTDFRLRYSRTGDHKDIAAVAAILRELAVEFGDLNKKSVYILGRYGFDIDRLSDDTGTFTIHRNREIKEQINGKVFSRTTDLVEYSPLGLGTVRAEFMTVHRSKGLEADFVVVITATRVGSVSQPRCLTTSH</sequence>
<evidence type="ECO:0000313" key="8">
    <source>
        <dbReference type="EMBL" id="MBA9077071.1"/>
    </source>
</evidence>
<keyword evidence="2 5" id="KW-0378">Hydrolase</keyword>
<keyword evidence="6" id="KW-0472">Membrane</keyword>
<dbReference type="PANTHER" id="PTHR11070">
    <property type="entry name" value="UVRD / RECB / PCRA DNA HELICASE FAMILY MEMBER"/>
    <property type="match status" value="1"/>
</dbReference>
<evidence type="ECO:0000256" key="2">
    <source>
        <dbReference type="ARBA" id="ARBA00022801"/>
    </source>
</evidence>
<dbReference type="Gene3D" id="1.10.10.160">
    <property type="match status" value="1"/>
</dbReference>
<dbReference type="PANTHER" id="PTHR11070:SF63">
    <property type="entry name" value="DNA HELICASE IV"/>
    <property type="match status" value="1"/>
</dbReference>
<accession>A0A839GTF6</accession>
<reference evidence="8 9" key="1">
    <citation type="submission" date="2020-08" db="EMBL/GenBank/DDBJ databases">
        <title>Genomic Encyclopedia of Type Strains, Phase IV (KMG-IV): sequencing the most valuable type-strain genomes for metagenomic binning, comparative biology and taxonomic classification.</title>
        <authorList>
            <person name="Goeker M."/>
        </authorList>
    </citation>
    <scope>NUCLEOTIDE SEQUENCE [LARGE SCALE GENOMIC DNA]</scope>
    <source>
        <strain evidence="8 9">DSM 29854</strain>
    </source>
</reference>
<dbReference type="Gene3D" id="3.40.50.300">
    <property type="entry name" value="P-loop containing nucleotide triphosphate hydrolases"/>
    <property type="match status" value="3"/>
</dbReference>
<name>A0A839GTF6_9BACT</name>
<keyword evidence="6" id="KW-0812">Transmembrane</keyword>
<dbReference type="EMBL" id="JACJIQ010000006">
    <property type="protein sequence ID" value="MBA9077071.1"/>
    <property type="molecule type" value="Genomic_DNA"/>
</dbReference>
<dbReference type="SUPFAM" id="SSF52540">
    <property type="entry name" value="P-loop containing nucleoside triphosphate hydrolases"/>
    <property type="match status" value="1"/>
</dbReference>
<dbReference type="EC" id="3.6.4.12" evidence="8"/>
<dbReference type="InterPro" id="IPR014016">
    <property type="entry name" value="UvrD-like_ATP-bd"/>
</dbReference>
<dbReference type="GO" id="GO:0005524">
    <property type="term" value="F:ATP binding"/>
    <property type="evidence" value="ECO:0007669"/>
    <property type="project" value="UniProtKB-UniRule"/>
</dbReference>
<comment type="caution">
    <text evidence="8">The sequence shown here is derived from an EMBL/GenBank/DDBJ whole genome shotgun (WGS) entry which is preliminary data.</text>
</comment>
<proteinExistence type="predicted"/>
<dbReference type="RefSeq" id="WP_182512716.1">
    <property type="nucleotide sequence ID" value="NZ_JACJIQ010000006.1"/>
</dbReference>
<protein>
    <submittedName>
        <fullName evidence="8">DNA helicase-4</fullName>
        <ecNumber evidence="8">3.6.4.12</ecNumber>
    </submittedName>
</protein>
<dbReference type="GO" id="GO:0003677">
    <property type="term" value="F:DNA binding"/>
    <property type="evidence" value="ECO:0007669"/>
    <property type="project" value="InterPro"/>
</dbReference>
<dbReference type="GO" id="GO:0005829">
    <property type="term" value="C:cytosol"/>
    <property type="evidence" value="ECO:0007669"/>
    <property type="project" value="TreeGrafter"/>
</dbReference>
<feature type="domain" description="UvrD-like helicase ATP-binding" evidence="7">
    <location>
        <begin position="137"/>
        <end position="618"/>
    </location>
</feature>
<feature type="binding site" evidence="5">
    <location>
        <begin position="158"/>
        <end position="165"/>
    </location>
    <ligand>
        <name>ATP</name>
        <dbReference type="ChEBI" id="CHEBI:30616"/>
    </ligand>
</feature>
<evidence type="ECO:0000256" key="5">
    <source>
        <dbReference type="PROSITE-ProRule" id="PRU00560"/>
    </source>
</evidence>
<dbReference type="InterPro" id="IPR027417">
    <property type="entry name" value="P-loop_NTPase"/>
</dbReference>
<evidence type="ECO:0000256" key="4">
    <source>
        <dbReference type="ARBA" id="ARBA00022840"/>
    </source>
</evidence>
<gene>
    <name evidence="8" type="ORF">FHS90_001782</name>
</gene>
<keyword evidence="3 5" id="KW-0347">Helicase</keyword>
<dbReference type="GO" id="GO:0016787">
    <property type="term" value="F:hydrolase activity"/>
    <property type="evidence" value="ECO:0007669"/>
    <property type="project" value="UniProtKB-UniRule"/>
</dbReference>